<dbReference type="PROSITE" id="PS50181">
    <property type="entry name" value="FBOX"/>
    <property type="match status" value="1"/>
</dbReference>
<evidence type="ECO:0000256" key="1">
    <source>
        <dbReference type="SAM" id="MobiDB-lite"/>
    </source>
</evidence>
<dbReference type="EMBL" id="CP144745">
    <property type="protein sequence ID" value="WVZ54229.1"/>
    <property type="molecule type" value="Genomic_DNA"/>
</dbReference>
<dbReference type="Pfam" id="PF00646">
    <property type="entry name" value="F-box"/>
    <property type="match status" value="1"/>
</dbReference>
<gene>
    <name evidence="3" type="ORF">U9M48_005059</name>
</gene>
<keyword evidence="4" id="KW-1185">Reference proteome</keyword>
<dbReference type="Gene3D" id="1.20.1280.50">
    <property type="match status" value="1"/>
</dbReference>
<dbReference type="SUPFAM" id="SSF81383">
    <property type="entry name" value="F-box domain"/>
    <property type="match status" value="1"/>
</dbReference>
<sequence>FQLQRRKPNAETARSFGPSNGGPPIETEARRAAMASAADTISHLPEDVLHHILSLLPAHDAVRTCVLFQSWRHLWRSAPGLRFVGSNGWAGGFTAFANFVDAQIRIPSGTPLRSCDFDLHLDGAATVSDLEAMEWRGAGWLILALHSLEVRELRFHVWNPAPLRLRLPHLRLISERLTRLEFCGVKGNPSVLDFTFCSALVALKMCNCEVLSVKIHSPTLKHLTMSSCVFFGKCRTRMTLPSLVSFGFVSNRGSVPLLDRMPLATATIRIFEYFSDDKTMHGHLDECADDACVACRHKYCDPDDYHCMFLKGLKEATTLNLSVYPGLLYVFNKDLERCLTFSKLKILVLDVMFMSSGQGELIWFLHHAPQLEKLTLNFSKLHNDLMTMTGSCMRLKKSNGARNLHVVEIICEKVDLRVLKSLEVLNTIGITQQKIKIQCSGAAVTASMKHDEEADPKRVLCGHTPHACIIAADSLSTAAA</sequence>
<accession>A0AAQ3PWU5</accession>
<dbReference type="PANTHER" id="PTHR34223">
    <property type="entry name" value="OS11G0201299 PROTEIN"/>
    <property type="match status" value="1"/>
</dbReference>
<organism evidence="3 4">
    <name type="scientific">Paspalum notatum var. saurae</name>
    <dbReference type="NCBI Taxonomy" id="547442"/>
    <lineage>
        <taxon>Eukaryota</taxon>
        <taxon>Viridiplantae</taxon>
        <taxon>Streptophyta</taxon>
        <taxon>Embryophyta</taxon>
        <taxon>Tracheophyta</taxon>
        <taxon>Spermatophyta</taxon>
        <taxon>Magnoliopsida</taxon>
        <taxon>Liliopsida</taxon>
        <taxon>Poales</taxon>
        <taxon>Poaceae</taxon>
        <taxon>PACMAD clade</taxon>
        <taxon>Panicoideae</taxon>
        <taxon>Andropogonodae</taxon>
        <taxon>Paspaleae</taxon>
        <taxon>Paspalinae</taxon>
        <taxon>Paspalum</taxon>
    </lineage>
</organism>
<dbReference type="SMART" id="SM00256">
    <property type="entry name" value="FBOX"/>
    <property type="match status" value="1"/>
</dbReference>
<dbReference type="SUPFAM" id="SSF52047">
    <property type="entry name" value="RNI-like"/>
    <property type="match status" value="1"/>
</dbReference>
<dbReference type="Proteomes" id="UP001341281">
    <property type="component" value="Chromosome 01"/>
</dbReference>
<feature type="region of interest" description="Disordered" evidence="1">
    <location>
        <begin position="1"/>
        <end position="25"/>
    </location>
</feature>
<dbReference type="InterPro" id="IPR053197">
    <property type="entry name" value="F-box_SCFL_complex_component"/>
</dbReference>
<name>A0AAQ3PWU5_PASNO</name>
<proteinExistence type="predicted"/>
<feature type="domain" description="F-box" evidence="2">
    <location>
        <begin position="38"/>
        <end position="74"/>
    </location>
</feature>
<dbReference type="InterPro" id="IPR053781">
    <property type="entry name" value="F-box_AtFBL13-like"/>
</dbReference>
<dbReference type="InterPro" id="IPR036047">
    <property type="entry name" value="F-box-like_dom_sf"/>
</dbReference>
<dbReference type="PANTHER" id="PTHR34223:SF47">
    <property type="entry name" value="OS11G0207800 PROTEIN"/>
    <property type="match status" value="1"/>
</dbReference>
<protein>
    <recommendedName>
        <fullName evidence="2">F-box domain-containing protein</fullName>
    </recommendedName>
</protein>
<feature type="non-terminal residue" evidence="3">
    <location>
        <position position="1"/>
    </location>
</feature>
<evidence type="ECO:0000313" key="3">
    <source>
        <dbReference type="EMBL" id="WVZ54229.1"/>
    </source>
</evidence>
<evidence type="ECO:0000259" key="2">
    <source>
        <dbReference type="PROSITE" id="PS50181"/>
    </source>
</evidence>
<dbReference type="InterPro" id="IPR001810">
    <property type="entry name" value="F-box_dom"/>
</dbReference>
<dbReference type="AlphaFoldDB" id="A0AAQ3PWU5"/>
<evidence type="ECO:0000313" key="4">
    <source>
        <dbReference type="Proteomes" id="UP001341281"/>
    </source>
</evidence>
<dbReference type="CDD" id="cd22160">
    <property type="entry name" value="F-box_AtFBL13-like"/>
    <property type="match status" value="1"/>
</dbReference>
<reference evidence="3 4" key="1">
    <citation type="submission" date="2024-02" db="EMBL/GenBank/DDBJ databases">
        <title>High-quality chromosome-scale genome assembly of Pensacola bahiagrass (Paspalum notatum Flugge var. saurae).</title>
        <authorList>
            <person name="Vega J.M."/>
            <person name="Podio M."/>
            <person name="Orjuela J."/>
            <person name="Siena L.A."/>
            <person name="Pessino S.C."/>
            <person name="Combes M.C."/>
            <person name="Mariac C."/>
            <person name="Albertini E."/>
            <person name="Pupilli F."/>
            <person name="Ortiz J.P.A."/>
            <person name="Leblanc O."/>
        </authorList>
    </citation>
    <scope>NUCLEOTIDE SEQUENCE [LARGE SCALE GENOMIC DNA]</scope>
    <source>
        <strain evidence="3">R1</strain>
        <tissue evidence="3">Leaf</tissue>
    </source>
</reference>